<dbReference type="Proteomes" id="UP000651271">
    <property type="component" value="Unassembled WGS sequence"/>
</dbReference>
<evidence type="ECO:0000259" key="1">
    <source>
        <dbReference type="Pfam" id="PF08522"/>
    </source>
</evidence>
<dbReference type="InterPro" id="IPR040580">
    <property type="entry name" value="DUF5627"/>
</dbReference>
<evidence type="ECO:0000313" key="4">
    <source>
        <dbReference type="Proteomes" id="UP000651271"/>
    </source>
</evidence>
<dbReference type="Gene3D" id="2.60.40.1740">
    <property type="entry name" value="hypothetical protein (bacova_03559)"/>
    <property type="match status" value="1"/>
</dbReference>
<feature type="domain" description="DUF5627" evidence="2">
    <location>
        <begin position="182"/>
        <end position="326"/>
    </location>
</feature>
<organism evidence="3 4">
    <name type="scientific">Sphingobacterium litopenaei</name>
    <dbReference type="NCBI Taxonomy" id="2763500"/>
    <lineage>
        <taxon>Bacteria</taxon>
        <taxon>Pseudomonadati</taxon>
        <taxon>Bacteroidota</taxon>
        <taxon>Sphingobacteriia</taxon>
        <taxon>Sphingobacteriales</taxon>
        <taxon>Sphingobacteriaceae</taxon>
        <taxon>Sphingobacterium</taxon>
    </lineage>
</organism>
<dbReference type="Pfam" id="PF18620">
    <property type="entry name" value="DUF5627"/>
    <property type="match status" value="1"/>
</dbReference>
<dbReference type="InterPro" id="IPR013728">
    <property type="entry name" value="BT_3987-like_N"/>
</dbReference>
<evidence type="ECO:0000259" key="2">
    <source>
        <dbReference type="Pfam" id="PF18620"/>
    </source>
</evidence>
<protein>
    <submittedName>
        <fullName evidence="3">DUF1735 domain-containing protein</fullName>
    </submittedName>
</protein>
<evidence type="ECO:0000313" key="3">
    <source>
        <dbReference type="EMBL" id="MBD1428082.1"/>
    </source>
</evidence>
<dbReference type="RefSeq" id="WP_190301119.1">
    <property type="nucleotide sequence ID" value="NZ_JACOIJ010000001.1"/>
</dbReference>
<dbReference type="Pfam" id="PF08522">
    <property type="entry name" value="BT_3987-like_N"/>
    <property type="match status" value="1"/>
</dbReference>
<proteinExistence type="predicted"/>
<gene>
    <name evidence="3" type="ORF">H8B04_00625</name>
</gene>
<dbReference type="PROSITE" id="PS51257">
    <property type="entry name" value="PROKAR_LIPOPROTEIN"/>
    <property type="match status" value="1"/>
</dbReference>
<keyword evidence="4" id="KW-1185">Reference proteome</keyword>
<dbReference type="Gene3D" id="2.40.128.420">
    <property type="match status" value="1"/>
</dbReference>
<feature type="domain" description="BT-3987-like N-terminal" evidence="1">
    <location>
        <begin position="35"/>
        <end position="163"/>
    </location>
</feature>
<name>A0ABR7Y9W7_9SPHI</name>
<reference evidence="3 4" key="1">
    <citation type="submission" date="2020-08" db="EMBL/GenBank/DDBJ databases">
        <title>Sphingobacterium sp. DN04309 isolated from aquaculture water.</title>
        <authorList>
            <person name="Zhang M."/>
        </authorList>
    </citation>
    <scope>NUCLEOTIDE SEQUENCE [LARGE SCALE GENOMIC DNA]</scope>
    <source>
        <strain evidence="3 4">DN04309</strain>
    </source>
</reference>
<comment type="caution">
    <text evidence="3">The sequence shown here is derived from an EMBL/GenBank/DDBJ whole genome shotgun (WGS) entry which is preliminary data.</text>
</comment>
<accession>A0ABR7Y9W7</accession>
<sequence>MKNNNITITKLILAVLIGLVSGCKNTEIVHPDFDYQAVYFANQYPIRTIVLGEDLNFDNSLDNERKVEIKATLGGTRYNQNDVVIDYSIDNNLLSNLYFGSGGAKLLPMPSTYFSVNSNQITIKKGEILGGVVVQLTDAFFADPLAISNNYVLPLKMNSVKNADTILADKNFVFYALKFINPWHGNYLRRGKDAMTGDVSRNVVRHKAFVENDDVNNLKTKTLSQVEFPVQFRDADAGNIFSCTLLLTFNQNGECTISTNSNGYTATGSGKYVINGEKNSWGNRDRSALYLNYEVNYSNVTVGSGANSRQISGKIVTQDTLVARDRAVAPEYFTPFQN</sequence>
<dbReference type="EMBL" id="JACOIJ010000001">
    <property type="protein sequence ID" value="MBD1428082.1"/>
    <property type="molecule type" value="Genomic_DNA"/>
</dbReference>